<evidence type="ECO:0000313" key="2">
    <source>
        <dbReference type="Proteomes" id="UP000233786"/>
    </source>
</evidence>
<dbReference type="Proteomes" id="UP000233786">
    <property type="component" value="Unassembled WGS sequence"/>
</dbReference>
<reference evidence="1" key="1">
    <citation type="submission" date="2017-12" db="EMBL/GenBank/DDBJ databases">
        <title>Sequencing the genomes of 1000 Actinobacteria strains.</title>
        <authorList>
            <person name="Klenk H.-P."/>
        </authorList>
    </citation>
    <scope>NUCLEOTIDE SEQUENCE [LARGE SCALE GENOMIC DNA]</scope>
    <source>
        <strain evidence="1">DSM 44228</strain>
    </source>
</reference>
<dbReference type="AlphaFoldDB" id="A0A2N3XQ18"/>
<dbReference type="PANTHER" id="PTHR47197:SF3">
    <property type="entry name" value="DIHYDRO-HEME D1 DEHYDROGENASE"/>
    <property type="match status" value="1"/>
</dbReference>
<dbReference type="PANTHER" id="PTHR47197">
    <property type="entry name" value="PROTEIN NIRF"/>
    <property type="match status" value="1"/>
</dbReference>
<organism evidence="1 2">
    <name type="scientific">Saccharopolyspora spinosa</name>
    <dbReference type="NCBI Taxonomy" id="60894"/>
    <lineage>
        <taxon>Bacteria</taxon>
        <taxon>Bacillati</taxon>
        <taxon>Actinomycetota</taxon>
        <taxon>Actinomycetes</taxon>
        <taxon>Pseudonocardiales</taxon>
        <taxon>Pseudonocardiaceae</taxon>
        <taxon>Saccharopolyspora</taxon>
    </lineage>
</organism>
<dbReference type="InterPro" id="IPR011045">
    <property type="entry name" value="N2O_reductase_N"/>
</dbReference>
<dbReference type="InterPro" id="IPR015943">
    <property type="entry name" value="WD40/YVTN_repeat-like_dom_sf"/>
</dbReference>
<protein>
    <submittedName>
        <fullName evidence="1">YVTN family beta-propeller protein</fullName>
    </submittedName>
</protein>
<gene>
    <name evidence="1" type="ORF">A8926_0267</name>
</gene>
<evidence type="ECO:0000313" key="1">
    <source>
        <dbReference type="EMBL" id="PKW12778.1"/>
    </source>
</evidence>
<dbReference type="Gene3D" id="2.130.10.10">
    <property type="entry name" value="YVTN repeat-like/Quinoprotein amine dehydrogenase"/>
    <property type="match status" value="3"/>
</dbReference>
<keyword evidence="2" id="KW-1185">Reference proteome</keyword>
<dbReference type="EMBL" id="PJNB01000001">
    <property type="protein sequence ID" value="PKW12778.1"/>
    <property type="molecule type" value="Genomic_DNA"/>
</dbReference>
<proteinExistence type="predicted"/>
<dbReference type="RefSeq" id="WP_010316041.1">
    <property type="nucleotide sequence ID" value="NZ_CP061007.1"/>
</dbReference>
<sequence>MRNGDVLVVVSQSGPTASFFDAITYQPLGILELPSEPHELCFDPEHRVLYCTITYRSGYYDENSGRAHEIVVIDADAREVVDVVDLAPEHGPHGLALDAENRRLYVSVEAGPAGPGGVLVLDTKTRKQVGRIDTGAPGPHWFVITPDGRRGYASNKEAPFVSVVDLETDRLVHQVPVPGSEGIAATPDGKHICVATPKAGLDAPTSIEVIDTETNAVVRTIPTEGLVLPVHITSAGVLLIGESRFAGGSPFGRQEPGRLLGYAPGTYEPLGSVEVGTFPLTIASSPDGTRAYVSAVASSTVSVIDLETHRTVATLPIDRRGEAGAHGLAYIPAGRGCLGS</sequence>
<accession>A0A2N3XQ18</accession>
<dbReference type="STRING" id="994479.GCA_000194155_07930"/>
<dbReference type="InterPro" id="IPR051200">
    <property type="entry name" value="Host-pathogen_enzymatic-act"/>
</dbReference>
<name>A0A2N3XQ18_SACSN</name>
<comment type="caution">
    <text evidence="1">The sequence shown here is derived from an EMBL/GenBank/DDBJ whole genome shotgun (WGS) entry which is preliminary data.</text>
</comment>
<dbReference type="SUPFAM" id="SSF50974">
    <property type="entry name" value="Nitrous oxide reductase, N-terminal domain"/>
    <property type="match status" value="1"/>
</dbReference>
<dbReference type="OrthoDB" id="4649568at2"/>